<evidence type="ECO:0000313" key="5">
    <source>
        <dbReference type="EMBL" id="QJY49050.1"/>
    </source>
</evidence>
<dbReference type="SMART" id="SM00345">
    <property type="entry name" value="HTH_GNTR"/>
    <property type="match status" value="1"/>
</dbReference>
<dbReference type="Pfam" id="PF00392">
    <property type="entry name" value="GntR"/>
    <property type="match status" value="1"/>
</dbReference>
<dbReference type="Gene3D" id="1.10.10.10">
    <property type="entry name" value="Winged helix-like DNA-binding domain superfamily/Winged helix DNA-binding domain"/>
    <property type="match status" value="1"/>
</dbReference>
<reference evidence="5 6" key="1">
    <citation type="submission" date="2020-05" db="EMBL/GenBank/DDBJ databases">
        <authorList>
            <person name="Mo P."/>
        </authorList>
    </citation>
    <scope>NUCLEOTIDE SEQUENCE [LARGE SCALE GENOMIC DNA]</scope>
    <source>
        <strain evidence="5 6">Gen01</strain>
    </source>
</reference>
<dbReference type="InterPro" id="IPR036388">
    <property type="entry name" value="WH-like_DNA-bd_sf"/>
</dbReference>
<evidence type="ECO:0000256" key="2">
    <source>
        <dbReference type="ARBA" id="ARBA00023125"/>
    </source>
</evidence>
<dbReference type="PROSITE" id="PS50949">
    <property type="entry name" value="HTH_GNTR"/>
    <property type="match status" value="1"/>
</dbReference>
<keyword evidence="3" id="KW-0804">Transcription</keyword>
<keyword evidence="2" id="KW-0238">DNA-binding</keyword>
<dbReference type="Proteomes" id="UP000505377">
    <property type="component" value="Chromosome"/>
</dbReference>
<evidence type="ECO:0000313" key="6">
    <source>
        <dbReference type="Proteomes" id="UP000505377"/>
    </source>
</evidence>
<evidence type="ECO:0000259" key="4">
    <source>
        <dbReference type="PROSITE" id="PS50949"/>
    </source>
</evidence>
<proteinExistence type="predicted"/>
<accession>A0A6M6JPC9</accession>
<dbReference type="AlphaFoldDB" id="A0A6M6JPC9"/>
<organism evidence="5 6">
    <name type="scientific">Pseudonocardia broussonetiae</name>
    <dbReference type="NCBI Taxonomy" id="2736640"/>
    <lineage>
        <taxon>Bacteria</taxon>
        <taxon>Bacillati</taxon>
        <taxon>Actinomycetota</taxon>
        <taxon>Actinomycetes</taxon>
        <taxon>Pseudonocardiales</taxon>
        <taxon>Pseudonocardiaceae</taxon>
        <taxon>Pseudonocardia</taxon>
    </lineage>
</organism>
<dbReference type="GO" id="GO:0003700">
    <property type="term" value="F:DNA-binding transcription factor activity"/>
    <property type="evidence" value="ECO:0007669"/>
    <property type="project" value="InterPro"/>
</dbReference>
<keyword evidence="1" id="KW-0805">Transcription regulation</keyword>
<dbReference type="SUPFAM" id="SSF46785">
    <property type="entry name" value="Winged helix' DNA-binding domain"/>
    <property type="match status" value="1"/>
</dbReference>
<dbReference type="RefSeq" id="WP_172163965.1">
    <property type="nucleotide sequence ID" value="NZ_CP053564.1"/>
</dbReference>
<evidence type="ECO:0000256" key="1">
    <source>
        <dbReference type="ARBA" id="ARBA00023015"/>
    </source>
</evidence>
<dbReference type="GO" id="GO:0003677">
    <property type="term" value="F:DNA binding"/>
    <property type="evidence" value="ECO:0007669"/>
    <property type="project" value="UniProtKB-KW"/>
</dbReference>
<dbReference type="InterPro" id="IPR036390">
    <property type="entry name" value="WH_DNA-bd_sf"/>
</dbReference>
<sequence>MDEDPSCRSWMHPELVTETVAARALGIAPSTLRRRIALLGLVPHGRGPTTRRYWDVDALAQALSAATRSDEVRAGQTSALGCIDRHVNRHLARQIANDLRIALERGVFESGELPTTAALAQHYRVSGNTVRRALRALRADGVHFSRAGNPFGERLGTRSTIRANRFSDASRHAPFDVSADTQNA</sequence>
<feature type="domain" description="HTH gntR-type" evidence="4">
    <location>
        <begin position="89"/>
        <end position="158"/>
    </location>
</feature>
<keyword evidence="6" id="KW-1185">Reference proteome</keyword>
<gene>
    <name evidence="5" type="ORF">HOP40_27435</name>
</gene>
<protein>
    <submittedName>
        <fullName evidence="5">GntR family transcriptional regulator</fullName>
    </submittedName>
</protein>
<evidence type="ECO:0000256" key="3">
    <source>
        <dbReference type="ARBA" id="ARBA00023163"/>
    </source>
</evidence>
<dbReference type="EMBL" id="CP053564">
    <property type="protein sequence ID" value="QJY49050.1"/>
    <property type="molecule type" value="Genomic_DNA"/>
</dbReference>
<dbReference type="KEGG" id="pbro:HOP40_27435"/>
<name>A0A6M6JPC9_9PSEU</name>
<dbReference type="InterPro" id="IPR000524">
    <property type="entry name" value="Tscrpt_reg_HTH_GntR"/>
</dbReference>